<dbReference type="InterPro" id="IPR038488">
    <property type="entry name" value="Integrase_DNA-bd_sf"/>
</dbReference>
<comment type="caution">
    <text evidence="1">The sequence shown here is derived from an EMBL/GenBank/DDBJ whole genome shotgun (WGS) entry which is preliminary data.</text>
</comment>
<gene>
    <name evidence="1" type="ORF">THICB1_80137</name>
</gene>
<evidence type="ECO:0008006" key="3">
    <source>
        <dbReference type="Google" id="ProtNLM"/>
    </source>
</evidence>
<dbReference type="EMBL" id="CTRI01000030">
    <property type="protein sequence ID" value="CQR39089.1"/>
    <property type="molecule type" value="Genomic_DNA"/>
</dbReference>
<evidence type="ECO:0000313" key="2">
    <source>
        <dbReference type="Proteomes" id="UP000078599"/>
    </source>
</evidence>
<dbReference type="Gene3D" id="3.30.160.390">
    <property type="entry name" value="Integrase, DNA-binding domain"/>
    <property type="match status" value="1"/>
</dbReference>
<accession>A0ABP1Z757</accession>
<evidence type="ECO:0000313" key="1">
    <source>
        <dbReference type="EMBL" id="CQR39089.1"/>
    </source>
</evidence>
<protein>
    <recommendedName>
        <fullName evidence="3">Integrase</fullName>
    </recommendedName>
</protein>
<organism evidence="1 2">
    <name type="scientific">Thiomonas arsenitoxydans (strain DSM 22701 / CIP 110005 / 3As)</name>
    <dbReference type="NCBI Taxonomy" id="426114"/>
    <lineage>
        <taxon>Bacteria</taxon>
        <taxon>Pseudomonadati</taxon>
        <taxon>Pseudomonadota</taxon>
        <taxon>Betaproteobacteria</taxon>
        <taxon>Burkholderiales</taxon>
        <taxon>Thiomonas</taxon>
    </lineage>
</organism>
<keyword evidence="2" id="KW-1185">Reference proteome</keyword>
<reference evidence="1 2" key="1">
    <citation type="submission" date="2015-03" db="EMBL/GenBank/DDBJ databases">
        <authorList>
            <person name="Regsiter A."/>
            <person name="william w."/>
        </authorList>
    </citation>
    <scope>NUCLEOTIDE SEQUENCE [LARGE SCALE GENOMIC DNA]</scope>
    <source>
        <strain evidence="1 2">CB1</strain>
    </source>
</reference>
<proteinExistence type="predicted"/>
<sequence length="26" mass="2760">MSLTVKAVEAAKPQERPYKLTDGGGL</sequence>
<name>A0ABP1Z757_THIA3</name>
<dbReference type="Proteomes" id="UP000078599">
    <property type="component" value="Unassembled WGS sequence"/>
</dbReference>